<feature type="region of interest" description="Disordered" evidence="1">
    <location>
        <begin position="193"/>
        <end position="215"/>
    </location>
</feature>
<feature type="compositionally biased region" description="Acidic residues" evidence="1">
    <location>
        <begin position="169"/>
        <end position="180"/>
    </location>
</feature>
<reference evidence="2" key="2">
    <citation type="submission" date="2018-04" db="EMBL/GenBank/DDBJ databases">
        <title>OnivRS2 (Oryza nivara Reference Sequence Version 2).</title>
        <authorList>
            <person name="Zhang J."/>
            <person name="Kudrna D."/>
            <person name="Lee S."/>
            <person name="Talag J."/>
            <person name="Rajasekar S."/>
            <person name="Welchert J."/>
            <person name="Hsing Y.-I."/>
            <person name="Wing R.A."/>
        </authorList>
    </citation>
    <scope>NUCLEOTIDE SEQUENCE [LARGE SCALE GENOMIC DNA]</scope>
    <source>
        <strain evidence="2">SL10</strain>
    </source>
</reference>
<evidence type="ECO:0000313" key="2">
    <source>
        <dbReference type="EnsemblPlants" id="ONIVA04G17290.1"/>
    </source>
</evidence>
<dbReference type="Gramene" id="ONIVA04G17290.1">
    <property type="protein sequence ID" value="ONIVA04G17290.1"/>
    <property type="gene ID" value="ONIVA04G17290"/>
</dbReference>
<protein>
    <submittedName>
        <fullName evidence="2">Uncharacterized protein</fullName>
    </submittedName>
</protein>
<feature type="compositionally biased region" description="Low complexity" evidence="1">
    <location>
        <begin position="157"/>
        <end position="168"/>
    </location>
</feature>
<dbReference type="eggNOG" id="ENOG502S36U">
    <property type="taxonomic scope" value="Eukaryota"/>
</dbReference>
<dbReference type="PANTHER" id="PTHR37697">
    <property type="entry name" value="AP2-LIKE ETHYLENE-RESPONSIVE TRANSCRIPTION FACTOR SNZ"/>
    <property type="match status" value="1"/>
</dbReference>
<evidence type="ECO:0000313" key="3">
    <source>
        <dbReference type="Proteomes" id="UP000006591"/>
    </source>
</evidence>
<dbReference type="EnsemblPlants" id="ONIVA04G17290.1">
    <property type="protein sequence ID" value="ONIVA04G17290.1"/>
    <property type="gene ID" value="ONIVA04G17290"/>
</dbReference>
<dbReference type="AlphaFoldDB" id="A0A0E0H397"/>
<name>A0A0E0H397_ORYNI</name>
<sequence length="288" mass="31443">MPDPVAIEMAINLRLPLSQPSTTSSSGFVHLSHPNKLLNFLLNLSNDRAPRSTQKWFTPLHKAAVPAGRRRIADFARGTRRPGLTRPAMELDLPPKQQAPPLADLAVAIHRAAEATAALSAPSSSSQAAAAAVVALRDAHAAICGFLYRLDVSVPASSSSSDDQPMADGCEEEGEGEQQMVEEVEEGLRECALQGSKRRKRPVPPSWPLGRRSSGGCVVPEAAPAPLDVEGRRRAAMDLLQQFHGVHWHNTNEMMRRLLNSPYQVCRSYTRAVLHEDIHKHIKQTTSK</sequence>
<dbReference type="Proteomes" id="UP000006591">
    <property type="component" value="Chromosome 4"/>
</dbReference>
<dbReference type="PANTHER" id="PTHR37697:SF2">
    <property type="entry name" value="AP2-LIKE ETHYLENE-RESPONSIVE TRANSCRIPTION FACTOR SNZ"/>
    <property type="match status" value="1"/>
</dbReference>
<organism evidence="2">
    <name type="scientific">Oryza nivara</name>
    <name type="common">Indian wild rice</name>
    <name type="synonym">Oryza sativa f. spontanea</name>
    <dbReference type="NCBI Taxonomy" id="4536"/>
    <lineage>
        <taxon>Eukaryota</taxon>
        <taxon>Viridiplantae</taxon>
        <taxon>Streptophyta</taxon>
        <taxon>Embryophyta</taxon>
        <taxon>Tracheophyta</taxon>
        <taxon>Spermatophyta</taxon>
        <taxon>Magnoliopsida</taxon>
        <taxon>Liliopsida</taxon>
        <taxon>Poales</taxon>
        <taxon>Poaceae</taxon>
        <taxon>BOP clade</taxon>
        <taxon>Oryzoideae</taxon>
        <taxon>Oryzeae</taxon>
        <taxon>Oryzinae</taxon>
        <taxon>Oryza</taxon>
    </lineage>
</organism>
<accession>A0A0E0H397</accession>
<keyword evidence="3" id="KW-1185">Reference proteome</keyword>
<evidence type="ECO:0000256" key="1">
    <source>
        <dbReference type="SAM" id="MobiDB-lite"/>
    </source>
</evidence>
<dbReference type="HOGENOM" id="CLU_967669_0_0_1"/>
<feature type="region of interest" description="Disordered" evidence="1">
    <location>
        <begin position="157"/>
        <end position="180"/>
    </location>
</feature>
<reference evidence="2" key="1">
    <citation type="submission" date="2015-04" db="UniProtKB">
        <authorList>
            <consortium name="EnsemblPlants"/>
        </authorList>
    </citation>
    <scope>IDENTIFICATION</scope>
    <source>
        <strain evidence="2">SL10</strain>
    </source>
</reference>
<proteinExistence type="predicted"/>